<dbReference type="Proteomes" id="UP000295192">
    <property type="component" value="Unassembled WGS sequence"/>
</dbReference>
<dbReference type="PANTHER" id="PTHR12243:SF69">
    <property type="entry name" value="SI:CH73-59F11.3"/>
    <property type="match status" value="1"/>
</dbReference>
<gene>
    <name evidence="3" type="ORF">AWZ03_011098</name>
</gene>
<evidence type="ECO:0000313" key="4">
    <source>
        <dbReference type="Proteomes" id="UP000295192"/>
    </source>
</evidence>
<feature type="compositionally biased region" description="Acidic residues" evidence="1">
    <location>
        <begin position="144"/>
        <end position="159"/>
    </location>
</feature>
<comment type="caution">
    <text evidence="3">The sequence shown here is derived from an EMBL/GenBank/DDBJ whole genome shotgun (WGS) entry which is preliminary data.</text>
</comment>
<protein>
    <recommendedName>
        <fullName evidence="2">MADF domain-containing protein</fullName>
    </recommendedName>
</protein>
<dbReference type="OMA" id="CEIFDCE"/>
<feature type="region of interest" description="Disordered" evidence="1">
    <location>
        <begin position="244"/>
        <end position="263"/>
    </location>
</feature>
<dbReference type="OrthoDB" id="7408914at2759"/>
<evidence type="ECO:0000313" key="3">
    <source>
        <dbReference type="EMBL" id="TDG42490.1"/>
    </source>
</evidence>
<dbReference type="PANTHER" id="PTHR12243">
    <property type="entry name" value="MADF DOMAIN TRANSCRIPTION FACTOR"/>
    <property type="match status" value="1"/>
</dbReference>
<reference evidence="3 4" key="1">
    <citation type="journal article" date="2019" name="J. Hered.">
        <title>An Improved Genome Assembly for Drosophila navojoa, the Basal Species in the mojavensis Cluster.</title>
        <authorList>
            <person name="Vanderlinde T."/>
            <person name="Dupim E.G."/>
            <person name="Nazario-Yepiz N.O."/>
            <person name="Carvalho A.B."/>
        </authorList>
    </citation>
    <scope>NUCLEOTIDE SEQUENCE [LARGE SCALE GENOMIC DNA]</scope>
    <source>
        <strain evidence="3">Navoj_Jal97</strain>
        <tissue evidence="3">Whole organism</tissue>
    </source>
</reference>
<dbReference type="GO" id="GO:0005634">
    <property type="term" value="C:nucleus"/>
    <property type="evidence" value="ECO:0007669"/>
    <property type="project" value="TreeGrafter"/>
</dbReference>
<dbReference type="PROSITE" id="PS51029">
    <property type="entry name" value="MADF"/>
    <property type="match status" value="1"/>
</dbReference>
<feature type="region of interest" description="Disordered" evidence="1">
    <location>
        <begin position="133"/>
        <end position="168"/>
    </location>
</feature>
<evidence type="ECO:0000259" key="2">
    <source>
        <dbReference type="PROSITE" id="PS51029"/>
    </source>
</evidence>
<dbReference type="GO" id="GO:0006357">
    <property type="term" value="P:regulation of transcription by RNA polymerase II"/>
    <property type="evidence" value="ECO:0007669"/>
    <property type="project" value="TreeGrafter"/>
</dbReference>
<dbReference type="GO" id="GO:0005667">
    <property type="term" value="C:transcription regulator complex"/>
    <property type="evidence" value="ECO:0007669"/>
    <property type="project" value="TreeGrafter"/>
</dbReference>
<dbReference type="InterPro" id="IPR006578">
    <property type="entry name" value="MADF-dom"/>
</dbReference>
<dbReference type="AlphaFoldDB" id="A0A484B335"/>
<feature type="domain" description="MADF" evidence="2">
    <location>
        <begin position="41"/>
        <end position="128"/>
    </location>
</feature>
<dbReference type="SMART" id="SM00595">
    <property type="entry name" value="MADF"/>
    <property type="match status" value="1"/>
</dbReference>
<dbReference type="Pfam" id="PF10545">
    <property type="entry name" value="MADF_DNA_bdg"/>
    <property type="match status" value="1"/>
</dbReference>
<dbReference type="EMBL" id="LSRL02000228">
    <property type="protein sequence ID" value="TDG42490.1"/>
    <property type="molecule type" value="Genomic_DNA"/>
</dbReference>
<dbReference type="STRING" id="7232.A0A484B335"/>
<organism evidence="3 4">
    <name type="scientific">Drosophila navojoa</name>
    <name type="common">Fruit fly</name>
    <dbReference type="NCBI Taxonomy" id="7232"/>
    <lineage>
        <taxon>Eukaryota</taxon>
        <taxon>Metazoa</taxon>
        <taxon>Ecdysozoa</taxon>
        <taxon>Arthropoda</taxon>
        <taxon>Hexapoda</taxon>
        <taxon>Insecta</taxon>
        <taxon>Pterygota</taxon>
        <taxon>Neoptera</taxon>
        <taxon>Endopterygota</taxon>
        <taxon>Diptera</taxon>
        <taxon>Brachycera</taxon>
        <taxon>Muscomorpha</taxon>
        <taxon>Ephydroidea</taxon>
        <taxon>Drosophilidae</taxon>
        <taxon>Drosophila</taxon>
    </lineage>
</organism>
<proteinExistence type="predicted"/>
<evidence type="ECO:0000256" key="1">
    <source>
        <dbReference type="SAM" id="MobiDB-lite"/>
    </source>
</evidence>
<accession>A0A484B335</accession>
<name>A0A484B335_DRONA</name>
<dbReference type="InterPro" id="IPR039353">
    <property type="entry name" value="TF_Adf1"/>
</dbReference>
<keyword evidence="4" id="KW-1185">Reference proteome</keyword>
<sequence>MEVAASPLLMQSHIISQPIHQPKGRGRPRASYAQTGEFDLGLIREYRSRPALYDRSNKRFKDKIHTAQLWMQISHKLGYDVSILRDRMITLRNRYNIEKRRVENNSLSNSASQWPLYENLSFLSDHIRTRRSYKTQSKSLDGHADDEDDEEPFDVDDVNSESNELPKSIKHELDADYEEIEDFDCDGQLPVTTMLSIPASSTPINGISNNSCNGNSNLLNDKAVQHQLTNCRQPEQLLRVAKPKRSPLTLEEDAPPAKRRMEEGQATAAATATATMAPTPAPAAKSKITAAKTTYPKFRAFGEFVSHLLNELPQPVSMRLIEKFTLELVQASLENDQRLQQNTKSVEVSSTDED</sequence>